<name>A0A0H3KPQ0_BURM1</name>
<dbReference type="KEGG" id="bmj:BMULJ_02069"/>
<dbReference type="Proteomes" id="UP000008815">
    <property type="component" value="Chromosome 1"/>
</dbReference>
<keyword evidence="8 10" id="KW-0413">Isomerase</keyword>
<keyword evidence="6" id="KW-0697">Rotamase</keyword>
<dbReference type="AlphaFoldDB" id="A0A0H3KPQ0"/>
<dbReference type="Gene3D" id="3.10.50.40">
    <property type="match status" value="1"/>
</dbReference>
<protein>
    <recommendedName>
        <fullName evidence="4">peptidylprolyl isomerase</fullName>
        <ecNumber evidence="4">5.2.1.8</ecNumber>
    </recommendedName>
</protein>
<keyword evidence="5" id="KW-0963">Cytoplasm</keyword>
<evidence type="ECO:0000256" key="2">
    <source>
        <dbReference type="ARBA" id="ARBA00004496"/>
    </source>
</evidence>
<evidence type="ECO:0000256" key="8">
    <source>
        <dbReference type="ARBA" id="ARBA00023235"/>
    </source>
</evidence>
<evidence type="ECO:0000256" key="7">
    <source>
        <dbReference type="ARBA" id="ARBA00023186"/>
    </source>
</evidence>
<feature type="compositionally biased region" description="Basic and acidic residues" evidence="9">
    <location>
        <begin position="145"/>
        <end position="158"/>
    </location>
</feature>
<dbReference type="GeneID" id="89570619"/>
<dbReference type="PANTHER" id="PTHR47861:SF3">
    <property type="entry name" value="FKBP-TYPE PEPTIDYL-PROLYL CIS-TRANS ISOMERASE SLYD"/>
    <property type="match status" value="1"/>
</dbReference>
<comment type="subcellular location">
    <subcellularLocation>
        <location evidence="2">Cytoplasm</location>
    </subcellularLocation>
</comment>
<dbReference type="HOGENOM" id="CLU_098197_1_1_4"/>
<evidence type="ECO:0000256" key="5">
    <source>
        <dbReference type="ARBA" id="ARBA00022490"/>
    </source>
</evidence>
<dbReference type="GO" id="GO:0003755">
    <property type="term" value="F:peptidyl-prolyl cis-trans isomerase activity"/>
    <property type="evidence" value="ECO:0007669"/>
    <property type="project" value="UniProtKB-KW"/>
</dbReference>
<accession>A0A0H3KPQ0</accession>
<dbReference type="STRING" id="395019.BMULJ_02069"/>
<dbReference type="KEGG" id="bmu:Bmul_1184"/>
<comment type="catalytic activity">
    <reaction evidence="1">
        <text>[protein]-peptidylproline (omega=180) = [protein]-peptidylproline (omega=0)</text>
        <dbReference type="Rhea" id="RHEA:16237"/>
        <dbReference type="Rhea" id="RHEA-COMP:10747"/>
        <dbReference type="Rhea" id="RHEA-COMP:10748"/>
        <dbReference type="ChEBI" id="CHEBI:83833"/>
        <dbReference type="ChEBI" id="CHEBI:83834"/>
        <dbReference type="EC" id="5.2.1.8"/>
    </reaction>
</comment>
<comment type="similarity">
    <text evidence="3">Belongs to the FKBP-type PPIase family.</text>
</comment>
<keyword evidence="7" id="KW-0143">Chaperone</keyword>
<dbReference type="EMBL" id="AP009385">
    <property type="protein sequence ID" value="BAG43978.1"/>
    <property type="molecule type" value="Genomic_DNA"/>
</dbReference>
<evidence type="ECO:0000256" key="9">
    <source>
        <dbReference type="SAM" id="MobiDB-lite"/>
    </source>
</evidence>
<evidence type="ECO:0000256" key="3">
    <source>
        <dbReference type="ARBA" id="ARBA00006577"/>
    </source>
</evidence>
<feature type="region of interest" description="Disordered" evidence="9">
    <location>
        <begin position="145"/>
        <end position="185"/>
    </location>
</feature>
<proteinExistence type="inferred from homology"/>
<dbReference type="EC" id="5.2.1.8" evidence="4"/>
<organism evidence="10 11">
    <name type="scientific">Burkholderia multivorans (strain ATCC 17616 / 249)</name>
    <dbReference type="NCBI Taxonomy" id="395019"/>
    <lineage>
        <taxon>Bacteria</taxon>
        <taxon>Pseudomonadati</taxon>
        <taxon>Pseudomonadota</taxon>
        <taxon>Betaproteobacteria</taxon>
        <taxon>Burkholderiales</taxon>
        <taxon>Burkholderiaceae</taxon>
        <taxon>Burkholderia</taxon>
        <taxon>Burkholderia cepacia complex</taxon>
    </lineage>
</organism>
<dbReference type="PANTHER" id="PTHR47861">
    <property type="entry name" value="FKBP-TYPE PEPTIDYL-PROLYL CIS-TRANS ISOMERASE SLYD"/>
    <property type="match status" value="1"/>
</dbReference>
<dbReference type="InterPro" id="IPR046357">
    <property type="entry name" value="PPIase_dom_sf"/>
</dbReference>
<evidence type="ECO:0000256" key="4">
    <source>
        <dbReference type="ARBA" id="ARBA00013194"/>
    </source>
</evidence>
<evidence type="ECO:0000256" key="1">
    <source>
        <dbReference type="ARBA" id="ARBA00000971"/>
    </source>
</evidence>
<dbReference type="GO" id="GO:0005737">
    <property type="term" value="C:cytoplasm"/>
    <property type="evidence" value="ECO:0007669"/>
    <property type="project" value="UniProtKB-SubCell"/>
</dbReference>
<feature type="compositionally biased region" description="Acidic residues" evidence="9">
    <location>
        <begin position="161"/>
        <end position="173"/>
    </location>
</feature>
<reference evidence="10 11" key="1">
    <citation type="submission" date="2007-04" db="EMBL/GenBank/DDBJ databases">
        <title>Complete genome sequence of Burkholderia multivorans ATCC 17616.</title>
        <authorList>
            <person name="Ohtsubo Y."/>
            <person name="Yamashita A."/>
            <person name="Kurokawa K."/>
            <person name="Takami H."/>
            <person name="Yuhara S."/>
            <person name="Nishiyama E."/>
            <person name="Endo R."/>
            <person name="Miyazaki R."/>
            <person name="Ono A."/>
            <person name="Yano K."/>
            <person name="Ito M."/>
            <person name="Sota M."/>
            <person name="Yuji N."/>
            <person name="Hattori M."/>
            <person name="Tsuda M."/>
        </authorList>
    </citation>
    <scope>NUCLEOTIDE SEQUENCE [LARGE SCALE GENOMIC DNA]</scope>
    <source>
        <strain evidence="11">ATCC 17616 / 249</strain>
    </source>
</reference>
<keyword evidence="11" id="KW-1185">Reference proteome</keyword>
<dbReference type="RefSeq" id="WP_006401918.1">
    <property type="nucleotide sequence ID" value="NC_010084.1"/>
</dbReference>
<evidence type="ECO:0000313" key="10">
    <source>
        <dbReference type="EMBL" id="BAG43978.1"/>
    </source>
</evidence>
<dbReference type="SUPFAM" id="SSF54534">
    <property type="entry name" value="FKBP-like"/>
    <property type="match status" value="1"/>
</dbReference>
<evidence type="ECO:0000313" key="11">
    <source>
        <dbReference type="Proteomes" id="UP000008815"/>
    </source>
</evidence>
<dbReference type="eggNOG" id="COG1047">
    <property type="taxonomic scope" value="Bacteria"/>
</dbReference>
<gene>
    <name evidence="10" type="primary">slyD</name>
    <name evidence="10" type="ordered locus">BMULJ_02069</name>
</gene>
<evidence type="ECO:0000256" key="6">
    <source>
        <dbReference type="ARBA" id="ARBA00023110"/>
    </source>
</evidence>
<sequence>MKIAKNTVVSIAYKLSDAQGNLIEESDEPMVYLHGGYDGTFPKIEEQLDGQEPGYQTQIQLEPQDAFGDYDPELVKIEPRDRFPEPLEVGMQFEGTPEDGDEEVDSLIYTVTDIAEDKVVLDGNHPLAGMALRFALTVKDVREATEEEIEHEHVHGAEGLEIVDEDEDDEDDRPNDASPSGRTLH</sequence>